<reference evidence="1" key="2">
    <citation type="journal article" date="2015" name="Data Brief">
        <title>Shoot transcriptome of the giant reed, Arundo donax.</title>
        <authorList>
            <person name="Barrero R.A."/>
            <person name="Guerrero F.D."/>
            <person name="Moolhuijzen P."/>
            <person name="Goolsby J.A."/>
            <person name="Tidwell J."/>
            <person name="Bellgard S.E."/>
            <person name="Bellgard M.I."/>
        </authorList>
    </citation>
    <scope>NUCLEOTIDE SEQUENCE</scope>
    <source>
        <tissue evidence="1">Shoot tissue taken approximately 20 cm above the soil surface</tissue>
    </source>
</reference>
<organism evidence="1">
    <name type="scientific">Arundo donax</name>
    <name type="common">Giant reed</name>
    <name type="synonym">Donax arundinaceus</name>
    <dbReference type="NCBI Taxonomy" id="35708"/>
    <lineage>
        <taxon>Eukaryota</taxon>
        <taxon>Viridiplantae</taxon>
        <taxon>Streptophyta</taxon>
        <taxon>Embryophyta</taxon>
        <taxon>Tracheophyta</taxon>
        <taxon>Spermatophyta</taxon>
        <taxon>Magnoliopsida</taxon>
        <taxon>Liliopsida</taxon>
        <taxon>Poales</taxon>
        <taxon>Poaceae</taxon>
        <taxon>PACMAD clade</taxon>
        <taxon>Arundinoideae</taxon>
        <taxon>Arundineae</taxon>
        <taxon>Arundo</taxon>
    </lineage>
</organism>
<sequence length="57" mass="6566">MSDDSCRLAGFKLSRCLILFDSIIGDGLVNNSEKKGVFLQIYYVYLNLQENIQCRPY</sequence>
<accession>A0A0A9A3Y6</accession>
<proteinExistence type="predicted"/>
<dbReference type="EMBL" id="GBRH01256133">
    <property type="protein sequence ID" value="JAD41762.1"/>
    <property type="molecule type" value="Transcribed_RNA"/>
</dbReference>
<evidence type="ECO:0000313" key="1">
    <source>
        <dbReference type="EMBL" id="JAD41762.1"/>
    </source>
</evidence>
<reference evidence="1" key="1">
    <citation type="submission" date="2014-09" db="EMBL/GenBank/DDBJ databases">
        <authorList>
            <person name="Magalhaes I.L.F."/>
            <person name="Oliveira U."/>
            <person name="Santos F.R."/>
            <person name="Vidigal T.H.D.A."/>
            <person name="Brescovit A.D."/>
            <person name="Santos A.J."/>
        </authorList>
    </citation>
    <scope>NUCLEOTIDE SEQUENCE</scope>
    <source>
        <tissue evidence="1">Shoot tissue taken approximately 20 cm above the soil surface</tissue>
    </source>
</reference>
<protein>
    <submittedName>
        <fullName evidence="1">Uncharacterized protein</fullName>
    </submittedName>
</protein>
<dbReference type="AlphaFoldDB" id="A0A0A9A3Y6"/>
<name>A0A0A9A3Y6_ARUDO</name>